<dbReference type="AlphaFoldDB" id="A0A7S4C2B9"/>
<feature type="signal peptide" evidence="1">
    <location>
        <begin position="1"/>
        <end position="22"/>
    </location>
</feature>
<reference evidence="2" key="1">
    <citation type="submission" date="2021-01" db="EMBL/GenBank/DDBJ databases">
        <authorList>
            <person name="Corre E."/>
            <person name="Pelletier E."/>
            <person name="Niang G."/>
            <person name="Scheremetjew M."/>
            <person name="Finn R."/>
            <person name="Kale V."/>
            <person name="Holt S."/>
            <person name="Cochrane G."/>
            <person name="Meng A."/>
            <person name="Brown T."/>
            <person name="Cohen L."/>
        </authorList>
    </citation>
    <scope>NUCLEOTIDE SEQUENCE</scope>
    <source>
        <strain evidence="2">CCMP645</strain>
    </source>
</reference>
<proteinExistence type="predicted"/>
<feature type="chain" id="PRO_5030666833" evidence="1">
    <location>
        <begin position="23"/>
        <end position="177"/>
    </location>
</feature>
<evidence type="ECO:0000256" key="1">
    <source>
        <dbReference type="SAM" id="SignalP"/>
    </source>
</evidence>
<organism evidence="2">
    <name type="scientific">Chrysotila carterae</name>
    <name type="common">Marine alga</name>
    <name type="synonym">Syracosphaera carterae</name>
    <dbReference type="NCBI Taxonomy" id="13221"/>
    <lineage>
        <taxon>Eukaryota</taxon>
        <taxon>Haptista</taxon>
        <taxon>Haptophyta</taxon>
        <taxon>Prymnesiophyceae</taxon>
        <taxon>Isochrysidales</taxon>
        <taxon>Isochrysidaceae</taxon>
        <taxon>Chrysotila</taxon>
    </lineage>
</organism>
<protein>
    <submittedName>
        <fullName evidence="2">Uncharacterized protein</fullName>
    </submittedName>
</protein>
<keyword evidence="1" id="KW-0732">Signal</keyword>
<accession>A0A7S4C2B9</accession>
<name>A0A7S4C2B9_CHRCT</name>
<evidence type="ECO:0000313" key="2">
    <source>
        <dbReference type="EMBL" id="CAE0784702.1"/>
    </source>
</evidence>
<gene>
    <name evidence="2" type="ORF">PCAR00345_LOCUS37409</name>
</gene>
<sequence length="177" mass="18373">MTRTFARHVVLLLLLRATDVAPWPHLLLDHDCEKGLELMQSGEPPPIMGVIPVVDPSLLSVARVPEGEAVAPESHVRLGETLFLTHNGTKGPLGFQTVFIVSSGTIDGGQACGSTGAQLSCTSCGAGWLRHARWTPTEAGEATVAVGAARAGFGTPAVTIASLRVLVEQNFGGGTAL</sequence>
<dbReference type="EMBL" id="HBIZ01059811">
    <property type="protein sequence ID" value="CAE0784702.1"/>
    <property type="molecule type" value="Transcribed_RNA"/>
</dbReference>